<keyword evidence="1" id="KW-0472">Membrane</keyword>
<proteinExistence type="predicted"/>
<feature type="transmembrane region" description="Helical" evidence="1">
    <location>
        <begin position="289"/>
        <end position="309"/>
    </location>
</feature>
<evidence type="ECO:0000313" key="3">
    <source>
        <dbReference type="WBParaSite" id="ACRNAN_scaffold3892.g27266.t1"/>
    </source>
</evidence>
<accession>A0A914DTP8</accession>
<organism evidence="2 3">
    <name type="scientific">Acrobeloides nanus</name>
    <dbReference type="NCBI Taxonomy" id="290746"/>
    <lineage>
        <taxon>Eukaryota</taxon>
        <taxon>Metazoa</taxon>
        <taxon>Ecdysozoa</taxon>
        <taxon>Nematoda</taxon>
        <taxon>Chromadorea</taxon>
        <taxon>Rhabditida</taxon>
        <taxon>Tylenchina</taxon>
        <taxon>Cephalobomorpha</taxon>
        <taxon>Cephaloboidea</taxon>
        <taxon>Cephalobidae</taxon>
        <taxon>Acrobeloides</taxon>
    </lineage>
</organism>
<keyword evidence="1" id="KW-0812">Transmembrane</keyword>
<keyword evidence="1" id="KW-1133">Transmembrane helix</keyword>
<sequence>MDTVKLDQAFENFGFTVNKRLLGFIGVLELIISMAFTFLWIGYPLEIIAQSFYIDFIYPLLFGIFCTSVIITGTSLVVANQREGKMELYQIYIKWGVGRLLLEIFVLAKSYSPYFLSSFGDKLNLYGPTKLVILWAITIESLLGLVLVYFRQRSVKSEATEGPPHGGVCALGVIGLLEILASILFSASIITGLGEAIPISSLVCAPLWMGTAIFGALLIFNRMIKSTKMLKGYLIFAIFRLIIGIAIAVFLLRGLLEAINSDQPFCEGSDGLYYHYFCHSSMRKRSYPIALVILGVFFIIGVISIRFVYMDFKKHRKLGFKEEGNNDGKVTNIDRNIDFYFYRSQAKLELCPYDLSKNVAYKH</sequence>
<dbReference type="Proteomes" id="UP000887540">
    <property type="component" value="Unplaced"/>
</dbReference>
<name>A0A914DTP8_9BILA</name>
<evidence type="ECO:0000313" key="2">
    <source>
        <dbReference type="Proteomes" id="UP000887540"/>
    </source>
</evidence>
<feature type="transmembrane region" description="Helical" evidence="1">
    <location>
        <begin position="232"/>
        <end position="252"/>
    </location>
</feature>
<feature type="transmembrane region" description="Helical" evidence="1">
    <location>
        <begin position="91"/>
        <end position="111"/>
    </location>
</feature>
<feature type="transmembrane region" description="Helical" evidence="1">
    <location>
        <begin position="196"/>
        <end position="220"/>
    </location>
</feature>
<feature type="transmembrane region" description="Helical" evidence="1">
    <location>
        <begin position="170"/>
        <end position="190"/>
    </location>
</feature>
<feature type="transmembrane region" description="Helical" evidence="1">
    <location>
        <begin position="131"/>
        <end position="150"/>
    </location>
</feature>
<feature type="transmembrane region" description="Helical" evidence="1">
    <location>
        <begin position="56"/>
        <end position="79"/>
    </location>
</feature>
<reference evidence="3" key="1">
    <citation type="submission" date="2022-11" db="UniProtKB">
        <authorList>
            <consortium name="WormBaseParasite"/>
        </authorList>
    </citation>
    <scope>IDENTIFICATION</scope>
</reference>
<keyword evidence="2" id="KW-1185">Reference proteome</keyword>
<evidence type="ECO:0000256" key="1">
    <source>
        <dbReference type="SAM" id="Phobius"/>
    </source>
</evidence>
<feature type="transmembrane region" description="Helical" evidence="1">
    <location>
        <begin position="21"/>
        <end position="41"/>
    </location>
</feature>
<dbReference type="AlphaFoldDB" id="A0A914DTP8"/>
<dbReference type="WBParaSite" id="ACRNAN_scaffold3892.g27266.t1">
    <property type="protein sequence ID" value="ACRNAN_scaffold3892.g27266.t1"/>
    <property type="gene ID" value="ACRNAN_scaffold3892.g27266"/>
</dbReference>
<protein>
    <submittedName>
        <fullName evidence="3">Uncharacterized protein</fullName>
    </submittedName>
</protein>